<sequence>MTLTVPLVLTFSASDPTAGAGLQADALTVSALGAHPLTILTGLTAQNTAGVARFEACTPDWIDDQLTALLDDGISPSAIKTGVLGSTAAVAAVLKAKSLWPSVLLVVDPVRASGRGDAFGGQGLFDCYRNQLFPAVDLLTPNWPEAQAFTGAQTVDEAGERLLKMGCKAVLLKGEHLESGDIVNRLYRPGQQVVEFPCERLPGQYHGSGCTLASACAVGLGQGLSVQEAVELALEYTWQALSCGFVVGKGQLIPDRMHLMQHLEDDGYDSDENTIEE</sequence>
<dbReference type="GO" id="GO:0016301">
    <property type="term" value="F:kinase activity"/>
    <property type="evidence" value="ECO:0007669"/>
    <property type="project" value="UniProtKB-KW"/>
</dbReference>
<evidence type="ECO:0000256" key="2">
    <source>
        <dbReference type="ARBA" id="ARBA00012135"/>
    </source>
</evidence>
<evidence type="ECO:0000259" key="3">
    <source>
        <dbReference type="Pfam" id="PF08543"/>
    </source>
</evidence>
<name>A0ABX6N3S6_9BURK</name>
<protein>
    <recommendedName>
        <fullName evidence="2">hydroxymethylpyrimidine kinase</fullName>
        <ecNumber evidence="2">2.7.1.49</ecNumber>
    </recommendedName>
</protein>
<evidence type="ECO:0000313" key="5">
    <source>
        <dbReference type="Proteomes" id="UP000501130"/>
    </source>
</evidence>
<evidence type="ECO:0000256" key="1">
    <source>
        <dbReference type="ARBA" id="ARBA00004948"/>
    </source>
</evidence>
<gene>
    <name evidence="4" type="ORF">HKT17_02815</name>
</gene>
<dbReference type="InterPro" id="IPR029056">
    <property type="entry name" value="Ribokinase-like"/>
</dbReference>
<organism evidence="4 5">
    <name type="scientific">Limnobacter profundi</name>
    <dbReference type="NCBI Taxonomy" id="2732163"/>
    <lineage>
        <taxon>Bacteria</taxon>
        <taxon>Pseudomonadati</taxon>
        <taxon>Pseudomonadota</taxon>
        <taxon>Betaproteobacteria</taxon>
        <taxon>Burkholderiales</taxon>
        <taxon>Burkholderiaceae</taxon>
        <taxon>Limnobacter</taxon>
    </lineage>
</organism>
<dbReference type="RefSeq" id="WP_171097661.1">
    <property type="nucleotide sequence ID" value="NZ_CP053084.1"/>
</dbReference>
<proteinExistence type="predicted"/>
<comment type="pathway">
    <text evidence="1">Cofactor biosynthesis; thiamine diphosphate biosynthesis.</text>
</comment>
<dbReference type="SUPFAM" id="SSF53613">
    <property type="entry name" value="Ribokinase-like"/>
    <property type="match status" value="1"/>
</dbReference>
<dbReference type="CDD" id="cd01169">
    <property type="entry name" value="HMPP_kinase"/>
    <property type="match status" value="1"/>
</dbReference>
<reference evidence="4 5" key="1">
    <citation type="submission" date="2020-05" db="EMBL/GenBank/DDBJ databases">
        <title>Compete genome of Limnobacter sp. SAORIC-580.</title>
        <authorList>
            <person name="Song J."/>
            <person name="Cho J.-C."/>
        </authorList>
    </citation>
    <scope>NUCLEOTIDE SEQUENCE [LARGE SCALE GENOMIC DNA]</scope>
    <source>
        <strain evidence="4 5">SAORIC-580</strain>
    </source>
</reference>
<keyword evidence="4" id="KW-0418">Kinase</keyword>
<dbReference type="EMBL" id="CP053084">
    <property type="protein sequence ID" value="QJR28716.1"/>
    <property type="molecule type" value="Genomic_DNA"/>
</dbReference>
<dbReference type="Proteomes" id="UP000501130">
    <property type="component" value="Chromosome"/>
</dbReference>
<dbReference type="InterPro" id="IPR004399">
    <property type="entry name" value="HMP/HMP-P_kinase_dom"/>
</dbReference>
<dbReference type="Gene3D" id="3.40.1190.20">
    <property type="match status" value="1"/>
</dbReference>
<feature type="domain" description="Pyridoxamine kinase/Phosphomethylpyrimidine kinase" evidence="3">
    <location>
        <begin position="15"/>
        <end position="251"/>
    </location>
</feature>
<accession>A0ABX6N3S6</accession>
<evidence type="ECO:0000313" key="4">
    <source>
        <dbReference type="EMBL" id="QJR28716.1"/>
    </source>
</evidence>
<dbReference type="InterPro" id="IPR013749">
    <property type="entry name" value="PM/HMP-P_kinase-1"/>
</dbReference>
<keyword evidence="4" id="KW-0808">Transferase</keyword>
<dbReference type="PANTHER" id="PTHR20858">
    <property type="entry name" value="PHOSPHOMETHYLPYRIMIDINE KINASE"/>
    <property type="match status" value="1"/>
</dbReference>
<keyword evidence="5" id="KW-1185">Reference proteome</keyword>
<dbReference type="EC" id="2.7.1.49" evidence="2"/>
<dbReference type="Pfam" id="PF08543">
    <property type="entry name" value="Phos_pyr_kin"/>
    <property type="match status" value="1"/>
</dbReference>
<dbReference type="PANTHER" id="PTHR20858:SF17">
    <property type="entry name" value="HYDROXYMETHYLPYRIMIDINE_PHOSPHOMETHYLPYRIMIDINE KINASE THI20-RELATED"/>
    <property type="match status" value="1"/>
</dbReference>